<protein>
    <submittedName>
        <fullName evidence="2">Uncharacterized protein</fullName>
    </submittedName>
</protein>
<organism evidence="2 3">
    <name type="scientific">Pseudomyxococcus hansupus</name>
    <dbReference type="NCBI Taxonomy" id="1297742"/>
    <lineage>
        <taxon>Bacteria</taxon>
        <taxon>Pseudomonadati</taxon>
        <taxon>Myxococcota</taxon>
        <taxon>Myxococcia</taxon>
        <taxon>Myxococcales</taxon>
        <taxon>Cystobacterineae</taxon>
        <taxon>Myxococcaceae</taxon>
        <taxon>Pseudomyxococcus</taxon>
    </lineage>
</organism>
<evidence type="ECO:0000256" key="1">
    <source>
        <dbReference type="SAM" id="MobiDB-lite"/>
    </source>
</evidence>
<dbReference type="KEGG" id="mym:A176_007304"/>
<sequence length="100" mass="10965">MSGTPSAGIIVGAPQTQSGMMQVVPGPVQMPQPRLQQVSFFPQSLGPQRMRLKHPEPPRLTAHARRRHSSLFEPEVVMRGITHGASCRILMASSWMAHEG</sequence>
<name>A0A0H4XPU0_9BACT</name>
<accession>A0A0H4XPU0</accession>
<dbReference type="AlphaFoldDB" id="A0A0H4XPU0"/>
<keyword evidence="3" id="KW-1185">Reference proteome</keyword>
<dbReference type="Proteomes" id="UP000009026">
    <property type="component" value="Chromosome"/>
</dbReference>
<reference evidence="2 3" key="1">
    <citation type="journal article" date="2016" name="PLoS ONE">
        <title>Complete Genome Sequence and Comparative Genomics of a Novel Myxobacterium Myxococcus hansupus.</title>
        <authorList>
            <person name="Sharma G."/>
            <person name="Narwani T."/>
            <person name="Subramanian S."/>
        </authorList>
    </citation>
    <scope>NUCLEOTIDE SEQUENCE [LARGE SCALE GENOMIC DNA]</scope>
    <source>
        <strain evidence="3">mixupus</strain>
    </source>
</reference>
<gene>
    <name evidence="2" type="ORF">A176_007304</name>
</gene>
<proteinExistence type="predicted"/>
<evidence type="ECO:0000313" key="3">
    <source>
        <dbReference type="Proteomes" id="UP000009026"/>
    </source>
</evidence>
<feature type="region of interest" description="Disordered" evidence="1">
    <location>
        <begin position="48"/>
        <end position="67"/>
    </location>
</feature>
<dbReference type="STRING" id="1297742.A176_007304"/>
<evidence type="ECO:0000313" key="2">
    <source>
        <dbReference type="EMBL" id="AKQ70392.1"/>
    </source>
</evidence>
<dbReference type="EMBL" id="CP012109">
    <property type="protein sequence ID" value="AKQ70392.1"/>
    <property type="molecule type" value="Genomic_DNA"/>
</dbReference>